<evidence type="ECO:0000256" key="4">
    <source>
        <dbReference type="ARBA" id="ARBA00022737"/>
    </source>
</evidence>
<dbReference type="SMART" id="SM00679">
    <property type="entry name" value="CTNS"/>
    <property type="match status" value="2"/>
</dbReference>
<dbReference type="PIRSF" id="PIRSF023381">
    <property type="entry name" value="MannP-dilichol_defect-1p"/>
    <property type="match status" value="1"/>
</dbReference>
<evidence type="ECO:0000256" key="10">
    <source>
        <dbReference type="SAM" id="Phobius"/>
    </source>
</evidence>
<dbReference type="FunFam" id="1.20.1280.290:FF:000006">
    <property type="entry name" value="mannose-P-dolichol utilization defect 1 protein"/>
    <property type="match status" value="1"/>
</dbReference>
<keyword evidence="3 8" id="KW-0812">Transmembrane</keyword>
<feature type="region of interest" description="Disordered" evidence="9">
    <location>
        <begin position="246"/>
        <end position="265"/>
    </location>
</feature>
<evidence type="ECO:0000256" key="1">
    <source>
        <dbReference type="ARBA" id="ARBA00004141"/>
    </source>
</evidence>
<evidence type="ECO:0000256" key="2">
    <source>
        <dbReference type="ARBA" id="ARBA00022448"/>
    </source>
</evidence>
<comment type="similarity">
    <text evidence="7 8">Belongs to the MPDU1 (TC 2.A.43.3) family.</text>
</comment>
<feature type="transmembrane region" description="Helical" evidence="10">
    <location>
        <begin position="186"/>
        <end position="206"/>
    </location>
</feature>
<comment type="subcellular location">
    <subcellularLocation>
        <location evidence="1 8">Membrane</location>
        <topology evidence="1 8">Multi-pass membrane protein</topology>
    </subcellularLocation>
</comment>
<protein>
    <recommendedName>
        <fullName evidence="8">Mannose-P-dolichol utilization defect 1 protein homolog</fullName>
    </recommendedName>
</protein>
<evidence type="ECO:0000256" key="7">
    <source>
        <dbReference type="ARBA" id="ARBA00038475"/>
    </source>
</evidence>
<dbReference type="PANTHER" id="PTHR12226:SF2">
    <property type="entry name" value="MANNOSE-P-DOLICHOL UTILIZATION DEFECT 1 PROTEIN"/>
    <property type="match status" value="1"/>
</dbReference>
<feature type="transmembrane region" description="Helical" evidence="10">
    <location>
        <begin position="153"/>
        <end position="174"/>
    </location>
</feature>
<dbReference type="Proteomes" id="UP000070444">
    <property type="component" value="Unassembled WGS sequence"/>
</dbReference>
<dbReference type="GO" id="GO:0016020">
    <property type="term" value="C:membrane"/>
    <property type="evidence" value="ECO:0007669"/>
    <property type="project" value="UniProtKB-SubCell"/>
</dbReference>
<dbReference type="Gene3D" id="1.20.1280.290">
    <property type="match status" value="2"/>
</dbReference>
<feature type="transmembrane region" description="Helical" evidence="10">
    <location>
        <begin position="130"/>
        <end position="147"/>
    </location>
</feature>
<name>A0A137P2Z3_CONC2</name>
<keyword evidence="12" id="KW-1185">Reference proteome</keyword>
<evidence type="ECO:0000256" key="9">
    <source>
        <dbReference type="SAM" id="MobiDB-lite"/>
    </source>
</evidence>
<feature type="transmembrane region" description="Helical" evidence="10">
    <location>
        <begin position="218"/>
        <end position="239"/>
    </location>
</feature>
<dbReference type="AlphaFoldDB" id="A0A137P2Z3"/>
<evidence type="ECO:0000256" key="8">
    <source>
        <dbReference type="PIRNR" id="PIRNR023381"/>
    </source>
</evidence>
<evidence type="ECO:0000256" key="6">
    <source>
        <dbReference type="ARBA" id="ARBA00023136"/>
    </source>
</evidence>
<dbReference type="OMA" id="LQVLYYW"/>
<accession>A0A137P2Z3</accession>
<keyword evidence="4" id="KW-0677">Repeat</keyword>
<organism evidence="11 12">
    <name type="scientific">Conidiobolus coronatus (strain ATCC 28846 / CBS 209.66 / NRRL 28638)</name>
    <name type="common">Delacroixia coronata</name>
    <dbReference type="NCBI Taxonomy" id="796925"/>
    <lineage>
        <taxon>Eukaryota</taxon>
        <taxon>Fungi</taxon>
        <taxon>Fungi incertae sedis</taxon>
        <taxon>Zoopagomycota</taxon>
        <taxon>Entomophthoromycotina</taxon>
        <taxon>Entomophthoromycetes</taxon>
        <taxon>Entomophthorales</taxon>
        <taxon>Ancylistaceae</taxon>
        <taxon>Conidiobolus</taxon>
    </lineage>
</organism>
<proteinExistence type="inferred from homology"/>
<evidence type="ECO:0000313" key="12">
    <source>
        <dbReference type="Proteomes" id="UP000070444"/>
    </source>
</evidence>
<dbReference type="EMBL" id="KQ964541">
    <property type="protein sequence ID" value="KXN69274.1"/>
    <property type="molecule type" value="Genomic_DNA"/>
</dbReference>
<keyword evidence="6 8" id="KW-0472">Membrane</keyword>
<dbReference type="Pfam" id="PF04193">
    <property type="entry name" value="PQ-loop"/>
    <property type="match status" value="2"/>
</dbReference>
<evidence type="ECO:0000313" key="11">
    <source>
        <dbReference type="EMBL" id="KXN69274.1"/>
    </source>
</evidence>
<dbReference type="PANTHER" id="PTHR12226">
    <property type="entry name" value="MANNOSE-P-DOLICHOL UTILIZATION DEFECT 1 LEC35 -RELATED"/>
    <property type="match status" value="1"/>
</dbReference>
<keyword evidence="5 8" id="KW-1133">Transmembrane helix</keyword>
<gene>
    <name evidence="11" type="ORF">CONCODRAFT_79401</name>
</gene>
<reference evidence="11 12" key="1">
    <citation type="journal article" date="2015" name="Genome Biol. Evol.">
        <title>Phylogenomic analyses indicate that early fungi evolved digesting cell walls of algal ancestors of land plants.</title>
        <authorList>
            <person name="Chang Y."/>
            <person name="Wang S."/>
            <person name="Sekimoto S."/>
            <person name="Aerts A.L."/>
            <person name="Choi C."/>
            <person name="Clum A."/>
            <person name="LaButti K.M."/>
            <person name="Lindquist E.A."/>
            <person name="Yee Ngan C."/>
            <person name="Ohm R.A."/>
            <person name="Salamov A.A."/>
            <person name="Grigoriev I.V."/>
            <person name="Spatafora J.W."/>
            <person name="Berbee M.L."/>
        </authorList>
    </citation>
    <scope>NUCLEOTIDE SEQUENCE [LARGE SCALE GENOMIC DNA]</scope>
    <source>
        <strain evidence="11 12">NRRL 28638</strain>
    </source>
</reference>
<sequence>MSNTPIINLPNFLRTPAVGLIGEKCYTELIENLNFTNVPCLKYAISKGLGLGIVVGGSIVKIPQILKIVNSGSVEGISLFSYSLETLSYLVSISYNLRNNNPFSTWGETLLITFQNFIILSLIQVFNNNLLGTIWVVLGGSGIHYLLNGSGLVSLDLLTILQGATIPVTLFSRVPQILTNYRNGHTGQLSAFTVFNYFFGTLARVFTTLQEVDDKVILISFLLALTMNSILAAQMIYYWNVKPAKAQASPKASSEKKDKKSKKLQ</sequence>
<evidence type="ECO:0000256" key="5">
    <source>
        <dbReference type="ARBA" id="ARBA00022989"/>
    </source>
</evidence>
<keyword evidence="2" id="KW-0813">Transport</keyword>
<evidence type="ECO:0000256" key="3">
    <source>
        <dbReference type="ARBA" id="ARBA00022692"/>
    </source>
</evidence>
<dbReference type="InterPro" id="IPR006603">
    <property type="entry name" value="PQ-loop_rpt"/>
</dbReference>
<dbReference type="OrthoDB" id="271506at2759"/>
<dbReference type="InterPro" id="IPR016817">
    <property type="entry name" value="MannP-dilichol_defect-1"/>
</dbReference>